<dbReference type="Proteomes" id="UP000515465">
    <property type="component" value="Chromosome"/>
</dbReference>
<evidence type="ECO:0000256" key="2">
    <source>
        <dbReference type="SAM" id="SignalP"/>
    </source>
</evidence>
<dbReference type="AlphaFoldDB" id="A0A7G6STZ7"/>
<accession>A0A7G6STZ7</accession>
<gene>
    <name evidence="3" type="ORF">HB778_16250</name>
</gene>
<protein>
    <submittedName>
        <fullName evidence="3">Uncharacterized protein</fullName>
    </submittedName>
</protein>
<feature type="chain" id="PRO_5028974055" evidence="2">
    <location>
        <begin position="27"/>
        <end position="134"/>
    </location>
</feature>
<feature type="compositionally biased region" description="Low complexity" evidence="1">
    <location>
        <begin position="23"/>
        <end position="35"/>
    </location>
</feature>
<sequence length="134" mass="13609">MEGKSMRKTIILAAAASLMLAGAASAQQQPAQQPAPAAPAPKETTPAPGGQQAAPAIQSVNIVDITELPKDTQTQVNQVIAQRGDAGLQKLRSSIDATPKVKSALEAKGMTSAQVVAASMQPNGALTLITKKAS</sequence>
<feature type="compositionally biased region" description="Low complexity" evidence="1">
    <location>
        <begin position="46"/>
        <end position="55"/>
    </location>
</feature>
<keyword evidence="2" id="KW-0732">Signal</keyword>
<organism evidence="3 4">
    <name type="scientific">Mesorhizobium huakuii</name>
    <dbReference type="NCBI Taxonomy" id="28104"/>
    <lineage>
        <taxon>Bacteria</taxon>
        <taxon>Pseudomonadati</taxon>
        <taxon>Pseudomonadota</taxon>
        <taxon>Alphaproteobacteria</taxon>
        <taxon>Hyphomicrobiales</taxon>
        <taxon>Phyllobacteriaceae</taxon>
        <taxon>Mesorhizobium</taxon>
    </lineage>
</organism>
<name>A0A7G6STZ7_9HYPH</name>
<dbReference type="EMBL" id="CP050296">
    <property type="protein sequence ID" value="QND57979.1"/>
    <property type="molecule type" value="Genomic_DNA"/>
</dbReference>
<feature type="region of interest" description="Disordered" evidence="1">
    <location>
        <begin position="23"/>
        <end position="55"/>
    </location>
</feature>
<reference evidence="4" key="1">
    <citation type="journal article" date="2020" name="Mol. Plant Microbe">
        <title>Rhizobial microsymbionts of the narrowly endemic Oxytropis species growing in Kamchatka are characterized by significant genetic diversity and possess a set of genes that are associated with T3SS and T6SS secretion systems and can affect the development of symbiosis.</title>
        <authorList>
            <person name="Safronova V."/>
            <person name="Guro P."/>
            <person name="Sazanova A."/>
            <person name="Kuznetsova I."/>
            <person name="Belimov A."/>
            <person name="Yakubov V."/>
            <person name="Chirak E."/>
            <person name="Afonin A."/>
            <person name="Gogolev Y."/>
            <person name="Andronov E."/>
            <person name="Tikhonovich I."/>
        </authorList>
    </citation>
    <scope>NUCLEOTIDE SEQUENCE [LARGE SCALE GENOMIC DNA]</scope>
    <source>
        <strain evidence="4">583</strain>
    </source>
</reference>
<evidence type="ECO:0000256" key="1">
    <source>
        <dbReference type="SAM" id="MobiDB-lite"/>
    </source>
</evidence>
<feature type="signal peptide" evidence="2">
    <location>
        <begin position="1"/>
        <end position="26"/>
    </location>
</feature>
<evidence type="ECO:0000313" key="4">
    <source>
        <dbReference type="Proteomes" id="UP000515465"/>
    </source>
</evidence>
<proteinExistence type="predicted"/>
<evidence type="ECO:0000313" key="3">
    <source>
        <dbReference type="EMBL" id="QND57979.1"/>
    </source>
</evidence>